<dbReference type="InterPro" id="IPR003615">
    <property type="entry name" value="HNH_nuc"/>
</dbReference>
<dbReference type="Gene3D" id="1.10.30.50">
    <property type="match status" value="1"/>
</dbReference>
<keyword evidence="4" id="KW-0255">Endonuclease</keyword>
<keyword evidence="5" id="KW-1185">Reference proteome</keyword>
<dbReference type="SMART" id="SM00507">
    <property type="entry name" value="HNHc"/>
    <property type="match status" value="1"/>
</dbReference>
<comment type="similarity">
    <text evidence="1">Belongs to the Rv1128c/1148c/1588c/1702c/1945/3466 family.</text>
</comment>
<evidence type="ECO:0000256" key="2">
    <source>
        <dbReference type="SAM" id="MobiDB-lite"/>
    </source>
</evidence>
<accession>A0ABT0J7K2</accession>
<dbReference type="CDD" id="cd00085">
    <property type="entry name" value="HNHc"/>
    <property type="match status" value="1"/>
</dbReference>
<evidence type="ECO:0000259" key="3">
    <source>
        <dbReference type="SMART" id="SM00507"/>
    </source>
</evidence>
<reference evidence="4 5" key="1">
    <citation type="submission" date="2022-02" db="EMBL/GenBank/DDBJ databases">
        <title>The car tank lid bacteriome: a reservoir of bacteria with potential in bioremediation of fuel.</title>
        <authorList>
            <person name="Vidal-Verdu A."/>
            <person name="Gomez-Martinez D."/>
            <person name="Latorre-Perez A."/>
            <person name="Pereto J."/>
            <person name="Porcar M."/>
        </authorList>
    </citation>
    <scope>NUCLEOTIDE SEQUENCE [LARGE SCALE GENOMIC DNA]</scope>
    <source>
        <strain evidence="4 5">4D.3</strain>
    </source>
</reference>
<keyword evidence="4" id="KW-0540">Nuclease</keyword>
<feature type="compositionally biased region" description="Basic and acidic residues" evidence="2">
    <location>
        <begin position="458"/>
        <end position="494"/>
    </location>
</feature>
<feature type="region of interest" description="Disordered" evidence="2">
    <location>
        <begin position="445"/>
        <end position="509"/>
    </location>
</feature>
<organism evidence="4 5">
    <name type="scientific">Isoptericola peretonis</name>
    <dbReference type="NCBI Taxonomy" id="2918523"/>
    <lineage>
        <taxon>Bacteria</taxon>
        <taxon>Bacillati</taxon>
        <taxon>Actinomycetota</taxon>
        <taxon>Actinomycetes</taxon>
        <taxon>Micrococcales</taxon>
        <taxon>Promicromonosporaceae</taxon>
        <taxon>Isoptericola</taxon>
    </lineage>
</organism>
<dbReference type="InterPro" id="IPR002711">
    <property type="entry name" value="HNH"/>
</dbReference>
<gene>
    <name evidence="4" type="ORF">M1843_16770</name>
</gene>
<proteinExistence type="inferred from homology"/>
<evidence type="ECO:0000256" key="1">
    <source>
        <dbReference type="ARBA" id="ARBA00023450"/>
    </source>
</evidence>
<dbReference type="EMBL" id="JALQCY010000005">
    <property type="protein sequence ID" value="MCK9795399.1"/>
    <property type="molecule type" value="Genomic_DNA"/>
</dbReference>
<dbReference type="Proteomes" id="UP001651050">
    <property type="component" value="Unassembled WGS sequence"/>
</dbReference>
<evidence type="ECO:0000313" key="4">
    <source>
        <dbReference type="EMBL" id="MCK9795399.1"/>
    </source>
</evidence>
<sequence>MRDGVTAVVDVADVLRRADPGPRPSLHDVSAAIDEAVEIQARIDALEGARLLAVERARRAAAGCARTLLDEGHPELRRASAARRHELAARAFTADLATALRLPEQQASHLVDTARTLTGAALDASGAPGDGPGAEPALVGLCRGRFSMAHAHALADTLAELPDDARRQVESAVLPAAGHATLPQFRRLLRRARDRAHPVPLTVRHRAAVEKRAVYLDPAADGMAWLTAHLPAAQAHAIHDRISRAARTARDGGDPRETGQLRADAFAALLLAGPDDGGGAGAVPDLAGLAHRISPTVRVTVPVLTLLGGGPSDDADSRARGRVGGADVAELDGETPVDAETAVRLTAKAPSLRRLLVDPVDGTVLTADPGTYTVPAALRALLQARDVTCAFPGCTRAAARCDVDHVRAWVDGGPTVADNLTTLCRHHHVLKHQTGWRVARAPDGLLTWTSPTGRTHRGRPEPRRPETRRPRLRSSEVKRPEAKRPESKRPEARRRGPAPRTADPGPPPF</sequence>
<dbReference type="Pfam" id="PF01844">
    <property type="entry name" value="HNH"/>
    <property type="match status" value="1"/>
</dbReference>
<evidence type="ECO:0000313" key="5">
    <source>
        <dbReference type="Proteomes" id="UP001651050"/>
    </source>
</evidence>
<dbReference type="GO" id="GO:0004519">
    <property type="term" value="F:endonuclease activity"/>
    <property type="evidence" value="ECO:0007669"/>
    <property type="project" value="UniProtKB-KW"/>
</dbReference>
<dbReference type="Pfam" id="PF02720">
    <property type="entry name" value="DUF222"/>
    <property type="match status" value="1"/>
</dbReference>
<protein>
    <submittedName>
        <fullName evidence="4">HNH endonuclease</fullName>
    </submittedName>
</protein>
<dbReference type="InterPro" id="IPR003870">
    <property type="entry name" value="DUF222"/>
</dbReference>
<comment type="caution">
    <text evidence="4">The sequence shown here is derived from an EMBL/GenBank/DDBJ whole genome shotgun (WGS) entry which is preliminary data.</text>
</comment>
<keyword evidence="4" id="KW-0378">Hydrolase</keyword>
<name>A0ABT0J7K2_9MICO</name>
<feature type="domain" description="HNH nuclease" evidence="3">
    <location>
        <begin position="377"/>
        <end position="429"/>
    </location>
</feature>
<dbReference type="RefSeq" id="WP_416345249.1">
    <property type="nucleotide sequence ID" value="NZ_JALQCY010000005.1"/>
</dbReference>